<dbReference type="EMBL" id="MU864427">
    <property type="protein sequence ID" value="KAK4186266.1"/>
    <property type="molecule type" value="Genomic_DNA"/>
</dbReference>
<dbReference type="Pfam" id="PF06985">
    <property type="entry name" value="HET"/>
    <property type="match status" value="1"/>
</dbReference>
<gene>
    <name evidence="2" type="ORF">QBC35DRAFT_554322</name>
</gene>
<accession>A0AAN6WQS0</accession>
<sequence length="216" mass="25435">MWLLHITDTDTIELEEFADNCIPPYAILSHTWGPNEVLFEDMHPSNQTSVQLKEGYVKLRGCCTMAKSRGFEYAWIDTCCIDKRSSAELSEAINSMYRWYQAAKECYVYPADVSREGYKAFWWTRYKERETFFTSKWFIFFNRHWVEVGTKVTLCYEIAKRTRSQERFLRGQDDLDTSSVAQRMAWAAGRETTRIEDRAYSLLGIFGIHHPVQPSR</sequence>
<keyword evidence="3" id="KW-1185">Reference proteome</keyword>
<evidence type="ECO:0000259" key="1">
    <source>
        <dbReference type="Pfam" id="PF06985"/>
    </source>
</evidence>
<dbReference type="PANTHER" id="PTHR10622:SF10">
    <property type="entry name" value="HET DOMAIN-CONTAINING PROTEIN"/>
    <property type="match status" value="1"/>
</dbReference>
<protein>
    <submittedName>
        <fullName evidence="2">HET-domain-containing protein</fullName>
    </submittedName>
</protein>
<dbReference type="AlphaFoldDB" id="A0AAN6WQS0"/>
<dbReference type="PANTHER" id="PTHR10622">
    <property type="entry name" value="HET DOMAIN-CONTAINING PROTEIN"/>
    <property type="match status" value="1"/>
</dbReference>
<dbReference type="InterPro" id="IPR010730">
    <property type="entry name" value="HET"/>
</dbReference>
<comment type="caution">
    <text evidence="2">The sequence shown here is derived from an EMBL/GenBank/DDBJ whole genome shotgun (WGS) entry which is preliminary data.</text>
</comment>
<reference evidence="2" key="1">
    <citation type="journal article" date="2023" name="Mol. Phylogenet. Evol.">
        <title>Genome-scale phylogeny and comparative genomics of the fungal order Sordariales.</title>
        <authorList>
            <person name="Hensen N."/>
            <person name="Bonometti L."/>
            <person name="Westerberg I."/>
            <person name="Brannstrom I.O."/>
            <person name="Guillou S."/>
            <person name="Cros-Aarteil S."/>
            <person name="Calhoun S."/>
            <person name="Haridas S."/>
            <person name="Kuo A."/>
            <person name="Mondo S."/>
            <person name="Pangilinan J."/>
            <person name="Riley R."/>
            <person name="LaButti K."/>
            <person name="Andreopoulos B."/>
            <person name="Lipzen A."/>
            <person name="Chen C."/>
            <person name="Yan M."/>
            <person name="Daum C."/>
            <person name="Ng V."/>
            <person name="Clum A."/>
            <person name="Steindorff A."/>
            <person name="Ohm R.A."/>
            <person name="Martin F."/>
            <person name="Silar P."/>
            <person name="Natvig D.O."/>
            <person name="Lalanne C."/>
            <person name="Gautier V."/>
            <person name="Ament-Velasquez S.L."/>
            <person name="Kruys A."/>
            <person name="Hutchinson M.I."/>
            <person name="Powell A.J."/>
            <person name="Barry K."/>
            <person name="Miller A.N."/>
            <person name="Grigoriev I.V."/>
            <person name="Debuchy R."/>
            <person name="Gladieux P."/>
            <person name="Hiltunen Thoren M."/>
            <person name="Johannesson H."/>
        </authorList>
    </citation>
    <scope>NUCLEOTIDE SEQUENCE</scope>
    <source>
        <strain evidence="2">PSN309</strain>
    </source>
</reference>
<feature type="domain" description="Heterokaryon incompatibility" evidence="1">
    <location>
        <begin position="25"/>
        <end position="117"/>
    </location>
</feature>
<reference evidence="2" key="2">
    <citation type="submission" date="2023-05" db="EMBL/GenBank/DDBJ databases">
        <authorList>
            <consortium name="Lawrence Berkeley National Laboratory"/>
            <person name="Steindorff A."/>
            <person name="Hensen N."/>
            <person name="Bonometti L."/>
            <person name="Westerberg I."/>
            <person name="Brannstrom I.O."/>
            <person name="Guillou S."/>
            <person name="Cros-Aarteil S."/>
            <person name="Calhoun S."/>
            <person name="Haridas S."/>
            <person name="Kuo A."/>
            <person name="Mondo S."/>
            <person name="Pangilinan J."/>
            <person name="Riley R."/>
            <person name="Labutti K."/>
            <person name="Andreopoulos B."/>
            <person name="Lipzen A."/>
            <person name="Chen C."/>
            <person name="Yanf M."/>
            <person name="Daum C."/>
            <person name="Ng V."/>
            <person name="Clum A."/>
            <person name="Ohm R."/>
            <person name="Martin F."/>
            <person name="Silar P."/>
            <person name="Natvig D."/>
            <person name="Lalanne C."/>
            <person name="Gautier V."/>
            <person name="Ament-Velasquez S.L."/>
            <person name="Kruys A."/>
            <person name="Hutchinson M.I."/>
            <person name="Powell A.J."/>
            <person name="Barry K."/>
            <person name="Miller A.N."/>
            <person name="Grigoriev I.V."/>
            <person name="Debuchy R."/>
            <person name="Gladieux P."/>
            <person name="Thoren M.H."/>
            <person name="Johannesson H."/>
        </authorList>
    </citation>
    <scope>NUCLEOTIDE SEQUENCE</scope>
    <source>
        <strain evidence="2">PSN309</strain>
    </source>
</reference>
<proteinExistence type="predicted"/>
<dbReference type="Proteomes" id="UP001302126">
    <property type="component" value="Unassembled WGS sequence"/>
</dbReference>
<name>A0AAN6WQS0_9PEZI</name>
<organism evidence="2 3">
    <name type="scientific">Podospora australis</name>
    <dbReference type="NCBI Taxonomy" id="1536484"/>
    <lineage>
        <taxon>Eukaryota</taxon>
        <taxon>Fungi</taxon>
        <taxon>Dikarya</taxon>
        <taxon>Ascomycota</taxon>
        <taxon>Pezizomycotina</taxon>
        <taxon>Sordariomycetes</taxon>
        <taxon>Sordariomycetidae</taxon>
        <taxon>Sordariales</taxon>
        <taxon>Podosporaceae</taxon>
        <taxon>Podospora</taxon>
    </lineage>
</organism>
<evidence type="ECO:0000313" key="2">
    <source>
        <dbReference type="EMBL" id="KAK4186266.1"/>
    </source>
</evidence>
<evidence type="ECO:0000313" key="3">
    <source>
        <dbReference type="Proteomes" id="UP001302126"/>
    </source>
</evidence>